<feature type="domain" description="Stress-response A/B barrel" evidence="1">
    <location>
        <begin position="2"/>
        <end position="93"/>
    </location>
</feature>
<dbReference type="InterPro" id="IPR011008">
    <property type="entry name" value="Dimeric_a/b-barrel"/>
</dbReference>
<protein>
    <recommendedName>
        <fullName evidence="1">Stress-response A/B barrel domain-containing protein</fullName>
    </recommendedName>
</protein>
<keyword evidence="3" id="KW-1185">Reference proteome</keyword>
<dbReference type="AlphaFoldDB" id="A0A2Z2NYX8"/>
<dbReference type="EMBL" id="CP018632">
    <property type="protein sequence ID" value="ASJ76519.1"/>
    <property type="molecule type" value="Genomic_DNA"/>
</dbReference>
<dbReference type="SUPFAM" id="SSF54909">
    <property type="entry name" value="Dimeric alpha+beta barrel"/>
    <property type="match status" value="1"/>
</dbReference>
<dbReference type="RefSeq" id="WP_088921284.1">
    <property type="nucleotide sequence ID" value="NZ_CP018632.1"/>
</dbReference>
<accession>A0A2Z2NYX8</accession>
<name>A0A2Z2NYX8_9GAMM</name>
<dbReference type="Proteomes" id="UP000250079">
    <property type="component" value="Chromosome"/>
</dbReference>
<dbReference type="SMART" id="SM00886">
    <property type="entry name" value="Dabb"/>
    <property type="match status" value="1"/>
</dbReference>
<reference evidence="2 3" key="1">
    <citation type="submission" date="2016-12" db="EMBL/GenBank/DDBJ databases">
        <authorList>
            <person name="Song W.-J."/>
            <person name="Kurnit D.M."/>
        </authorList>
    </citation>
    <scope>NUCLEOTIDE SEQUENCE [LARGE SCALE GENOMIC DNA]</scope>
    <source>
        <strain evidence="2 3">IMCC3135</strain>
    </source>
</reference>
<sequence length="107" mass="12375">MIRHIVLFTAREKQHRQTILEGLSLLKNIPDCLHLEIGVNTRHDPVSEITPDFVVYGEFESDEQLAAFKLHDLYQRSIDIVRPLRDKRIAADFDSPTDPTDIALEEH</sequence>
<organism evidence="2 3">
    <name type="scientific">Granulosicoccus antarcticus IMCC3135</name>
    <dbReference type="NCBI Taxonomy" id="1192854"/>
    <lineage>
        <taxon>Bacteria</taxon>
        <taxon>Pseudomonadati</taxon>
        <taxon>Pseudomonadota</taxon>
        <taxon>Gammaproteobacteria</taxon>
        <taxon>Chromatiales</taxon>
        <taxon>Granulosicoccaceae</taxon>
        <taxon>Granulosicoccus</taxon>
    </lineage>
</organism>
<proteinExistence type="predicted"/>
<dbReference type="InterPro" id="IPR013097">
    <property type="entry name" value="Dabb"/>
</dbReference>
<evidence type="ECO:0000313" key="2">
    <source>
        <dbReference type="EMBL" id="ASJ76519.1"/>
    </source>
</evidence>
<dbReference type="PROSITE" id="PS51502">
    <property type="entry name" value="S_R_A_B_BARREL"/>
    <property type="match status" value="1"/>
</dbReference>
<gene>
    <name evidence="2" type="ORF">IMCC3135_32370</name>
</gene>
<dbReference type="OrthoDB" id="9813140at2"/>
<evidence type="ECO:0000259" key="1">
    <source>
        <dbReference type="PROSITE" id="PS51502"/>
    </source>
</evidence>
<dbReference type="Pfam" id="PF07876">
    <property type="entry name" value="Dabb"/>
    <property type="match status" value="1"/>
</dbReference>
<dbReference type="Gene3D" id="3.30.70.100">
    <property type="match status" value="1"/>
</dbReference>
<evidence type="ECO:0000313" key="3">
    <source>
        <dbReference type="Proteomes" id="UP000250079"/>
    </source>
</evidence>
<dbReference type="KEGG" id="gai:IMCC3135_32370"/>